<keyword evidence="2" id="KW-1185">Reference proteome</keyword>
<dbReference type="EMBL" id="JAHQIW010005095">
    <property type="protein sequence ID" value="KAJ1364891.1"/>
    <property type="molecule type" value="Genomic_DNA"/>
</dbReference>
<protein>
    <submittedName>
        <fullName evidence="1">Uncharacterized protein</fullName>
    </submittedName>
</protein>
<name>A0AAD5NAH3_PARTN</name>
<evidence type="ECO:0000313" key="1">
    <source>
        <dbReference type="EMBL" id="KAJ1364891.1"/>
    </source>
</evidence>
<reference evidence="1" key="1">
    <citation type="submission" date="2021-06" db="EMBL/GenBank/DDBJ databases">
        <title>Parelaphostrongylus tenuis whole genome reference sequence.</title>
        <authorList>
            <person name="Garwood T.J."/>
            <person name="Larsen P.A."/>
            <person name="Fountain-Jones N.M."/>
            <person name="Garbe J.R."/>
            <person name="Macchietto M.G."/>
            <person name="Kania S.A."/>
            <person name="Gerhold R.W."/>
            <person name="Richards J.E."/>
            <person name="Wolf T.M."/>
        </authorList>
    </citation>
    <scope>NUCLEOTIDE SEQUENCE</scope>
    <source>
        <strain evidence="1">MNPRO001-30</strain>
        <tissue evidence="1">Meninges</tissue>
    </source>
</reference>
<accession>A0AAD5NAH3</accession>
<proteinExistence type="predicted"/>
<dbReference type="AlphaFoldDB" id="A0AAD5NAH3"/>
<organism evidence="1 2">
    <name type="scientific">Parelaphostrongylus tenuis</name>
    <name type="common">Meningeal worm</name>
    <dbReference type="NCBI Taxonomy" id="148309"/>
    <lineage>
        <taxon>Eukaryota</taxon>
        <taxon>Metazoa</taxon>
        <taxon>Ecdysozoa</taxon>
        <taxon>Nematoda</taxon>
        <taxon>Chromadorea</taxon>
        <taxon>Rhabditida</taxon>
        <taxon>Rhabditina</taxon>
        <taxon>Rhabditomorpha</taxon>
        <taxon>Strongyloidea</taxon>
        <taxon>Metastrongylidae</taxon>
        <taxon>Parelaphostrongylus</taxon>
    </lineage>
</organism>
<gene>
    <name evidence="1" type="ORF">KIN20_025079</name>
</gene>
<evidence type="ECO:0000313" key="2">
    <source>
        <dbReference type="Proteomes" id="UP001196413"/>
    </source>
</evidence>
<sequence>MVRLPTLFPLNSQFIVLDVHDWTDSDQRQLCSVRRKIVICQNAPIITWEDVGKYMEYTVGNGSAELLSKREHIKRTANNNQRTMNYMSELMLCTTCDATLWRQPFLPLIIECVILSALVFTENKKISKKLSIECLLMENDLHDALDKPPIGYKRYSKSDNKLFRTKVNLREEMTPVCMLPPTSKTSI</sequence>
<comment type="caution">
    <text evidence="1">The sequence shown here is derived from an EMBL/GenBank/DDBJ whole genome shotgun (WGS) entry which is preliminary data.</text>
</comment>
<dbReference type="Proteomes" id="UP001196413">
    <property type="component" value="Unassembled WGS sequence"/>
</dbReference>